<reference evidence="1 2" key="1">
    <citation type="submission" date="2016-09" db="EMBL/GenBank/DDBJ databases">
        <title>Extensive genetic diversity and differential bi-allelic expression allows diatom success in the polar Southern Ocean.</title>
        <authorList>
            <consortium name="DOE Joint Genome Institute"/>
            <person name="Mock T."/>
            <person name="Otillar R.P."/>
            <person name="Strauss J."/>
            <person name="Dupont C."/>
            <person name="Frickenhaus S."/>
            <person name="Maumus F."/>
            <person name="Mcmullan M."/>
            <person name="Sanges R."/>
            <person name="Schmutz J."/>
            <person name="Toseland A."/>
            <person name="Valas R."/>
            <person name="Veluchamy A."/>
            <person name="Ward B.J."/>
            <person name="Allen A."/>
            <person name="Barry K."/>
            <person name="Falciatore A."/>
            <person name="Ferrante M."/>
            <person name="Fortunato A.E."/>
            <person name="Gloeckner G."/>
            <person name="Gruber A."/>
            <person name="Hipkin R."/>
            <person name="Janech M."/>
            <person name="Kroth P."/>
            <person name="Leese F."/>
            <person name="Lindquist E."/>
            <person name="Lyon B.R."/>
            <person name="Martin J."/>
            <person name="Mayer C."/>
            <person name="Parker M."/>
            <person name="Quesneville H."/>
            <person name="Raymond J."/>
            <person name="Uhlig C."/>
            <person name="Valentin K.U."/>
            <person name="Worden A.Z."/>
            <person name="Armbrust E.V."/>
            <person name="Bowler C."/>
            <person name="Green B."/>
            <person name="Moulton V."/>
            <person name="Van Oosterhout C."/>
            <person name="Grigoriev I."/>
        </authorList>
    </citation>
    <scope>NUCLEOTIDE SEQUENCE [LARGE SCALE GENOMIC DNA]</scope>
    <source>
        <strain evidence="1 2">CCMP1102</strain>
    </source>
</reference>
<dbReference type="OrthoDB" id="5876240at2759"/>
<sequence>MNLKQLKVVVTHSFFGISAIYCAEQYAKVKVQREPDGFFNKKLDLPIIAYAQTTGGDLDKQVDTYGIDKMGQSTRSEGIALARSQGLDVVDDNEPIPENIQAACACIDNTTNLHGHEWGWSVHAIGKLSIISMLICKF</sequence>
<dbReference type="Proteomes" id="UP000095751">
    <property type="component" value="Unassembled WGS sequence"/>
</dbReference>
<keyword evidence="2" id="KW-1185">Reference proteome</keyword>
<evidence type="ECO:0000313" key="2">
    <source>
        <dbReference type="Proteomes" id="UP000095751"/>
    </source>
</evidence>
<dbReference type="InParanoid" id="A0A1E7FAF6"/>
<name>A0A1E7FAF6_9STRA</name>
<dbReference type="AlphaFoldDB" id="A0A1E7FAF6"/>
<gene>
    <name evidence="1" type="ORF">FRACYDRAFT_239806</name>
</gene>
<organism evidence="1 2">
    <name type="scientific">Fragilariopsis cylindrus CCMP1102</name>
    <dbReference type="NCBI Taxonomy" id="635003"/>
    <lineage>
        <taxon>Eukaryota</taxon>
        <taxon>Sar</taxon>
        <taxon>Stramenopiles</taxon>
        <taxon>Ochrophyta</taxon>
        <taxon>Bacillariophyta</taxon>
        <taxon>Bacillariophyceae</taxon>
        <taxon>Bacillariophycidae</taxon>
        <taxon>Bacillariales</taxon>
        <taxon>Bacillariaceae</taxon>
        <taxon>Fragilariopsis</taxon>
    </lineage>
</organism>
<evidence type="ECO:0000313" key="1">
    <source>
        <dbReference type="EMBL" id="OEU15126.1"/>
    </source>
</evidence>
<dbReference type="KEGG" id="fcy:FRACYDRAFT_239806"/>
<accession>A0A1E7FAF6</accession>
<dbReference type="EMBL" id="KV784359">
    <property type="protein sequence ID" value="OEU15126.1"/>
    <property type="molecule type" value="Genomic_DNA"/>
</dbReference>
<proteinExistence type="predicted"/>
<protein>
    <submittedName>
        <fullName evidence="1">Uncharacterized protein</fullName>
    </submittedName>
</protein>